<reference evidence="2" key="1">
    <citation type="submission" date="2020-03" db="EMBL/GenBank/DDBJ databases">
        <title>Site-based positive gene gene selection in Geosmithia morbida across the United States reveals a broad range of putative effectors and factors for local host and environmental adapation.</title>
        <authorList>
            <person name="Onufrak A."/>
            <person name="Murdoch R.W."/>
            <person name="Gazis R."/>
            <person name="Huff M."/>
            <person name="Staton M."/>
            <person name="Klingeman W."/>
            <person name="Hadziabdic D."/>
        </authorList>
    </citation>
    <scope>NUCLEOTIDE SEQUENCE</scope>
    <source>
        <strain evidence="2">1262</strain>
    </source>
</reference>
<feature type="compositionally biased region" description="Polar residues" evidence="1">
    <location>
        <begin position="469"/>
        <end position="483"/>
    </location>
</feature>
<evidence type="ECO:0000313" key="2">
    <source>
        <dbReference type="EMBL" id="KAF4123022.1"/>
    </source>
</evidence>
<proteinExistence type="predicted"/>
<organism evidence="2 3">
    <name type="scientific">Geosmithia morbida</name>
    <dbReference type="NCBI Taxonomy" id="1094350"/>
    <lineage>
        <taxon>Eukaryota</taxon>
        <taxon>Fungi</taxon>
        <taxon>Dikarya</taxon>
        <taxon>Ascomycota</taxon>
        <taxon>Pezizomycotina</taxon>
        <taxon>Sordariomycetes</taxon>
        <taxon>Hypocreomycetidae</taxon>
        <taxon>Hypocreales</taxon>
        <taxon>Bionectriaceae</taxon>
        <taxon>Geosmithia</taxon>
    </lineage>
</organism>
<evidence type="ECO:0000256" key="1">
    <source>
        <dbReference type="SAM" id="MobiDB-lite"/>
    </source>
</evidence>
<feature type="compositionally biased region" description="Polar residues" evidence="1">
    <location>
        <begin position="348"/>
        <end position="357"/>
    </location>
</feature>
<sequence>MNSGLIQQLGGMAPPTGNTMSAREVAPFVNNSSNSFGYMGSATPALMASNNGNSNFNYMGLTMPAVSMANANNNNNDDNFNYMGAATPALMANTNNNYVGTATSGIVTNDHINHNPMAMQASVVGIDNLATGAPPPMSSNMATSWLQQNVNYSANTYAANANNNSCKCSFNCNGNGNGNGNSNLNMGTASMQGPALAPTLVGPSTQTGQTIPGSQISSSSMPYLEKHPIWRSKYSPNVAVKIYSHRQQEMAEQLRAYMERKANELKLDKRYSHNPDALKAKLCRLEAYLRRESDIVRELESLPAQERYLRELYMPWQQKFLHCQVFPFVPWVEANRRRKSAAARQEAQHGTEQVASAQTQQEPLPQPQEGASTSPELYPITSWSDPTTLESQDPCSPAQAEWEVLPQQQREFVSPDELTLISPSDVVQQEPQQHAPKDGQEIAAIPPAGFTDDDFIEKILLLQQWTQGEEQVQELTPELSSGHSSEHEKEQNQVEVQVEVRDEFQGQTDDHEFGD</sequence>
<name>A0A9P4YWD5_9HYPO</name>
<feature type="compositionally biased region" description="Basic and acidic residues" evidence="1">
    <location>
        <begin position="484"/>
        <end position="515"/>
    </location>
</feature>
<dbReference type="AlphaFoldDB" id="A0A9P4YWD5"/>
<feature type="region of interest" description="Disordered" evidence="1">
    <location>
        <begin position="469"/>
        <end position="515"/>
    </location>
</feature>
<dbReference type="GeneID" id="55972795"/>
<gene>
    <name evidence="2" type="ORF">GMORB2_6570</name>
</gene>
<dbReference type="RefSeq" id="XP_035321674.1">
    <property type="nucleotide sequence ID" value="XM_035468540.1"/>
</dbReference>
<feature type="compositionally biased region" description="Polar residues" evidence="1">
    <location>
        <begin position="370"/>
        <end position="394"/>
    </location>
</feature>
<keyword evidence="3" id="KW-1185">Reference proteome</keyword>
<comment type="caution">
    <text evidence="2">The sequence shown here is derived from an EMBL/GenBank/DDBJ whole genome shotgun (WGS) entry which is preliminary data.</text>
</comment>
<protein>
    <submittedName>
        <fullName evidence="2">Uncharacterized protein</fullName>
    </submittedName>
</protein>
<feature type="region of interest" description="Disordered" evidence="1">
    <location>
        <begin position="340"/>
        <end position="399"/>
    </location>
</feature>
<dbReference type="Proteomes" id="UP000749293">
    <property type="component" value="Unassembled WGS sequence"/>
</dbReference>
<accession>A0A9P4YWD5</accession>
<evidence type="ECO:0000313" key="3">
    <source>
        <dbReference type="Proteomes" id="UP000749293"/>
    </source>
</evidence>
<dbReference type="EMBL" id="JAANYQ010000007">
    <property type="protein sequence ID" value="KAF4123022.1"/>
    <property type="molecule type" value="Genomic_DNA"/>
</dbReference>
<feature type="compositionally biased region" description="Low complexity" evidence="1">
    <location>
        <begin position="358"/>
        <end position="369"/>
    </location>
</feature>